<sequence>MNYKFSVITEDDLSSIKNQLLNFDIDIYHSMEWLLLNKGLQEGEIYCIFLEDEKNCAFFPLIKRKIKNTSFFDLITPYGYGGVAFKKNTDTDFKENIFELLRDCLSNTDCISVFLRLHPLLNNNVKEGEFVFGNGVTLATSFNSSYSDLYNKYSSGHKYDLKKSKKNENISIVDDIDFVFFDDFIEIYLETMRYLQATDFYFFDREYFYKMKCLLADKLKLVVVKLNEQVIGASLFMLDSEIIQYHLSGTTIEGKKYQPSKLILDYMIDWGVSKGYHFLHLGGGVGAQQDALYKFKKGFSADEYSFYTVRLITNNTVYRQLCLDLKFIDTEIDNISNFFPLYRKA</sequence>
<dbReference type="PANTHER" id="PTHR36174:SF1">
    <property type="entry name" value="LIPID II:GLYCINE GLYCYLTRANSFERASE"/>
    <property type="match status" value="1"/>
</dbReference>
<comment type="caution">
    <text evidence="2">The sequence shown here is derived from an EMBL/GenBank/DDBJ whole genome shotgun (WGS) entry which is preliminary data.</text>
</comment>
<evidence type="ECO:0000313" key="3">
    <source>
        <dbReference type="Proteomes" id="UP000548425"/>
    </source>
</evidence>
<feature type="domain" description="BioF2-like acetyltransferase" evidence="1">
    <location>
        <begin position="203"/>
        <end position="285"/>
    </location>
</feature>
<dbReference type="InterPro" id="IPR038740">
    <property type="entry name" value="BioF2-like_GNAT_dom"/>
</dbReference>
<dbReference type="PANTHER" id="PTHR36174">
    <property type="entry name" value="LIPID II:GLYCINE GLYCYLTRANSFERASE"/>
    <property type="match status" value="1"/>
</dbReference>
<dbReference type="Pfam" id="PF13480">
    <property type="entry name" value="Acetyltransf_6"/>
    <property type="match status" value="1"/>
</dbReference>
<reference evidence="2 3" key="1">
    <citation type="submission" date="2020-08" db="EMBL/GenBank/DDBJ databases">
        <title>Functional genomics of gut bacteria from endangered species of beetles.</title>
        <authorList>
            <person name="Carlos-Shanley C."/>
        </authorList>
    </citation>
    <scope>NUCLEOTIDE SEQUENCE [LARGE SCALE GENOMIC DNA]</scope>
    <source>
        <strain evidence="2 3">S00127</strain>
    </source>
</reference>
<dbReference type="Gene3D" id="3.40.630.30">
    <property type="match status" value="1"/>
</dbReference>
<dbReference type="Proteomes" id="UP000548425">
    <property type="component" value="Unassembled WGS sequence"/>
</dbReference>
<organism evidence="2 3">
    <name type="scientific">Acinetobacter lwoffii</name>
    <dbReference type="NCBI Taxonomy" id="28090"/>
    <lineage>
        <taxon>Bacteria</taxon>
        <taxon>Pseudomonadati</taxon>
        <taxon>Pseudomonadota</taxon>
        <taxon>Gammaproteobacteria</taxon>
        <taxon>Moraxellales</taxon>
        <taxon>Moraxellaceae</taxon>
        <taxon>Acinetobacter</taxon>
    </lineage>
</organism>
<dbReference type="EMBL" id="JACHLA010000013">
    <property type="protein sequence ID" value="MBB6364079.1"/>
    <property type="molecule type" value="Genomic_DNA"/>
</dbReference>
<dbReference type="SUPFAM" id="SSF55729">
    <property type="entry name" value="Acyl-CoA N-acyltransferases (Nat)"/>
    <property type="match status" value="1"/>
</dbReference>
<evidence type="ECO:0000259" key="1">
    <source>
        <dbReference type="Pfam" id="PF13480"/>
    </source>
</evidence>
<gene>
    <name evidence="2" type="ORF">HNP34_002222</name>
</gene>
<accession>A0AAW3VHZ6</accession>
<dbReference type="InterPro" id="IPR016181">
    <property type="entry name" value="Acyl_CoA_acyltransferase"/>
</dbReference>
<dbReference type="InterPro" id="IPR050644">
    <property type="entry name" value="PG_Glycine_Bridge_Synth"/>
</dbReference>
<dbReference type="RefSeq" id="WP_184413342.1">
    <property type="nucleotide sequence ID" value="NZ_JACHLA010000013.1"/>
</dbReference>
<proteinExistence type="predicted"/>
<dbReference type="AlphaFoldDB" id="A0AAW3VHZ6"/>
<evidence type="ECO:0000313" key="2">
    <source>
        <dbReference type="EMBL" id="MBB6364079.1"/>
    </source>
</evidence>
<name>A0AAW3VHZ6_ACILW</name>
<protein>
    <recommendedName>
        <fullName evidence="1">BioF2-like acetyltransferase domain-containing protein</fullName>
    </recommendedName>
</protein>